<gene>
    <name evidence="2" type="ORF">A3A97_04440</name>
</gene>
<feature type="transmembrane region" description="Helical" evidence="1">
    <location>
        <begin position="132"/>
        <end position="159"/>
    </location>
</feature>
<comment type="caution">
    <text evidence="2">The sequence shown here is derived from an EMBL/GenBank/DDBJ whole genome shotgun (WGS) entry which is preliminary data.</text>
</comment>
<proteinExistence type="predicted"/>
<dbReference type="EMBL" id="MHSW01000012">
    <property type="protein sequence ID" value="OHA52131.1"/>
    <property type="molecule type" value="Genomic_DNA"/>
</dbReference>
<evidence type="ECO:0000313" key="3">
    <source>
        <dbReference type="Proteomes" id="UP000176951"/>
    </source>
</evidence>
<dbReference type="InterPro" id="IPR009577">
    <property type="entry name" value="Sm_multidrug_ex"/>
</dbReference>
<sequence>MEISGLYKELSVIILGALPISEVRGAIPTAIFAYQFPPWKAYILAVTGNIIAGLSVFIVLKYLSEFIVRRSNQAKKIFSWLFEHTKKRHTGHFKRYKYSFWALFIFIAMPLPLTGAWSGAIAAVIFGMPPKVAALAIVSGVSVAGIIVIILSQAGNIFLAQNLF</sequence>
<accession>A0A1G2PWZ2</accession>
<dbReference type="Proteomes" id="UP000176951">
    <property type="component" value="Unassembled WGS sequence"/>
</dbReference>
<evidence type="ECO:0000313" key="2">
    <source>
        <dbReference type="EMBL" id="OHA52131.1"/>
    </source>
</evidence>
<evidence type="ECO:0008006" key="4">
    <source>
        <dbReference type="Google" id="ProtNLM"/>
    </source>
</evidence>
<keyword evidence="1" id="KW-1133">Transmembrane helix</keyword>
<dbReference type="Pfam" id="PF06695">
    <property type="entry name" value="Sm_multidrug_ex"/>
    <property type="match status" value="1"/>
</dbReference>
<feature type="transmembrane region" description="Helical" evidence="1">
    <location>
        <begin position="98"/>
        <end position="126"/>
    </location>
</feature>
<dbReference type="AlphaFoldDB" id="A0A1G2PWZ2"/>
<feature type="transmembrane region" description="Helical" evidence="1">
    <location>
        <begin position="41"/>
        <end position="63"/>
    </location>
</feature>
<evidence type="ECO:0000256" key="1">
    <source>
        <dbReference type="SAM" id="Phobius"/>
    </source>
</evidence>
<protein>
    <recommendedName>
        <fullName evidence="4">Ligand-binding protein SH3</fullName>
    </recommendedName>
</protein>
<dbReference type="PANTHER" id="PTHR36007:SF2">
    <property type="entry name" value="TRANSPORT PROTEIN-RELATED"/>
    <property type="match status" value="1"/>
</dbReference>
<dbReference type="PANTHER" id="PTHR36007">
    <property type="entry name" value="TRANSPORT PROTEIN-RELATED"/>
    <property type="match status" value="1"/>
</dbReference>
<organism evidence="2 3">
    <name type="scientific">Candidatus Terrybacteria bacterium RIFCSPLOWO2_01_FULL_40_23</name>
    <dbReference type="NCBI Taxonomy" id="1802366"/>
    <lineage>
        <taxon>Bacteria</taxon>
        <taxon>Candidatus Terryibacteriota</taxon>
    </lineage>
</organism>
<keyword evidence="1" id="KW-0472">Membrane</keyword>
<name>A0A1G2PWZ2_9BACT</name>
<keyword evidence="1" id="KW-0812">Transmembrane</keyword>
<reference evidence="2 3" key="1">
    <citation type="journal article" date="2016" name="Nat. Commun.">
        <title>Thousands of microbial genomes shed light on interconnected biogeochemical processes in an aquifer system.</title>
        <authorList>
            <person name="Anantharaman K."/>
            <person name="Brown C.T."/>
            <person name="Hug L.A."/>
            <person name="Sharon I."/>
            <person name="Castelle C.J."/>
            <person name="Probst A.J."/>
            <person name="Thomas B.C."/>
            <person name="Singh A."/>
            <person name="Wilkins M.J."/>
            <person name="Karaoz U."/>
            <person name="Brodie E.L."/>
            <person name="Williams K.H."/>
            <person name="Hubbard S.S."/>
            <person name="Banfield J.F."/>
        </authorList>
    </citation>
    <scope>NUCLEOTIDE SEQUENCE [LARGE SCALE GENOMIC DNA]</scope>
</reference>